<organism evidence="1 2">
    <name type="scientific">Halocaridina rubra</name>
    <name type="common">Hawaiian red shrimp</name>
    <dbReference type="NCBI Taxonomy" id="373956"/>
    <lineage>
        <taxon>Eukaryota</taxon>
        <taxon>Metazoa</taxon>
        <taxon>Ecdysozoa</taxon>
        <taxon>Arthropoda</taxon>
        <taxon>Crustacea</taxon>
        <taxon>Multicrustacea</taxon>
        <taxon>Malacostraca</taxon>
        <taxon>Eumalacostraca</taxon>
        <taxon>Eucarida</taxon>
        <taxon>Decapoda</taxon>
        <taxon>Pleocyemata</taxon>
        <taxon>Caridea</taxon>
        <taxon>Atyoidea</taxon>
        <taxon>Atyidae</taxon>
        <taxon>Halocaridina</taxon>
    </lineage>
</organism>
<dbReference type="Proteomes" id="UP001381693">
    <property type="component" value="Unassembled WGS sequence"/>
</dbReference>
<accession>A0AAN8XG36</accession>
<evidence type="ECO:0000313" key="2">
    <source>
        <dbReference type="Proteomes" id="UP001381693"/>
    </source>
</evidence>
<comment type="caution">
    <text evidence="1">The sequence shown here is derived from an EMBL/GenBank/DDBJ whole genome shotgun (WGS) entry which is preliminary data.</text>
</comment>
<sequence length="325" mass="36633">MEVWKENFKALQTLESSVNIAGAVNQLEVSHPSGYSKAIANFISSSKNSSSTNVENKKVIEEILGSESYSSGKGIKFIHLVHPDNNIRIAAAENFSRMISKNMDMDGKLVELSLSYMLADDCPAVVEKALQLQKGIEILHTKTVIEDCKKLLKKCDSQGKEWNNVKRLVVKVLSVHLCGRYNAEQLQDIMYVFLPYIICPKMNSDMNVAKIILNSPVAKDIPLLNAISCEVHVHLVDNKMKKAEYSSKIWHVLPKVMSDLPLREKECLWETVNYQLKQDVSLISQFISLILVCSGLKDGNMPRNLRLKVAHIVMDYSLMSLDHLE</sequence>
<proteinExistence type="predicted"/>
<gene>
    <name evidence="1" type="ORF">SK128_003368</name>
</gene>
<evidence type="ECO:0000313" key="1">
    <source>
        <dbReference type="EMBL" id="KAK7078569.1"/>
    </source>
</evidence>
<name>A0AAN8XG36_HALRR</name>
<keyword evidence="2" id="KW-1185">Reference proteome</keyword>
<protein>
    <submittedName>
        <fullName evidence="1">Uncharacterized protein</fullName>
    </submittedName>
</protein>
<feature type="non-terminal residue" evidence="1">
    <location>
        <position position="325"/>
    </location>
</feature>
<dbReference type="EMBL" id="JAXCGZ010007767">
    <property type="protein sequence ID" value="KAK7078569.1"/>
    <property type="molecule type" value="Genomic_DNA"/>
</dbReference>
<dbReference type="AlphaFoldDB" id="A0AAN8XG36"/>
<reference evidence="1 2" key="1">
    <citation type="submission" date="2023-11" db="EMBL/GenBank/DDBJ databases">
        <title>Halocaridina rubra genome assembly.</title>
        <authorList>
            <person name="Smith C."/>
        </authorList>
    </citation>
    <scope>NUCLEOTIDE SEQUENCE [LARGE SCALE GENOMIC DNA]</scope>
    <source>
        <strain evidence="1">EP-1</strain>
        <tissue evidence="1">Whole</tissue>
    </source>
</reference>